<feature type="domain" description="PTS EIIB type-4" evidence="8">
    <location>
        <begin position="1"/>
        <end position="163"/>
    </location>
</feature>
<keyword evidence="2" id="KW-0813">Transport</keyword>
<organism evidence="9 10">
    <name type="scientific">Enterococcus florum</name>
    <dbReference type="NCBI Taxonomy" id="2480627"/>
    <lineage>
        <taxon>Bacteria</taxon>
        <taxon>Bacillati</taxon>
        <taxon>Bacillota</taxon>
        <taxon>Bacilli</taxon>
        <taxon>Lactobacillales</taxon>
        <taxon>Enterococcaceae</taxon>
        <taxon>Enterococcus</taxon>
    </lineage>
</organism>
<keyword evidence="6" id="KW-0598">Phosphotransferase system</keyword>
<dbReference type="GO" id="GO:0005737">
    <property type="term" value="C:cytoplasm"/>
    <property type="evidence" value="ECO:0007669"/>
    <property type="project" value="UniProtKB-SubCell"/>
</dbReference>
<protein>
    <submittedName>
        <fullName evidence="9">PTS sorbose transporter subunit IIB</fullName>
    </submittedName>
</protein>
<dbReference type="GO" id="GO:0008982">
    <property type="term" value="F:protein-N(PI)-phosphohistidine-sugar phosphotransferase activity"/>
    <property type="evidence" value="ECO:0007669"/>
    <property type="project" value="InterPro"/>
</dbReference>
<dbReference type="GO" id="GO:0009401">
    <property type="term" value="P:phosphoenolpyruvate-dependent sugar phosphotransferase system"/>
    <property type="evidence" value="ECO:0007669"/>
    <property type="project" value="UniProtKB-KW"/>
</dbReference>
<proteinExistence type="predicted"/>
<dbReference type="AlphaFoldDB" id="A0A4P5PGF4"/>
<keyword evidence="3" id="KW-0963">Cytoplasm</keyword>
<sequence length="163" mass="17979">MIKALRVDERLVHGQIAMVWSKELKLQGLVIANDEVANNDTQKMALQMAVPSNIKSIMKDTDGAIALLKNPKASAMNLMVLVKTVADALKIAKEISTIEYVNIGNAGKMINEPKKEITKYVMLTDSEIVALKELVEIYPETAFQAVPTEDKLLASTIIKDQKL</sequence>
<keyword evidence="7" id="KW-0418">Kinase</keyword>
<comment type="caution">
    <text evidence="9">The sequence shown here is derived from an EMBL/GenBank/DDBJ whole genome shotgun (WGS) entry which is preliminary data.</text>
</comment>
<evidence type="ECO:0000256" key="1">
    <source>
        <dbReference type="ARBA" id="ARBA00004496"/>
    </source>
</evidence>
<dbReference type="GO" id="GO:0016301">
    <property type="term" value="F:kinase activity"/>
    <property type="evidence" value="ECO:0007669"/>
    <property type="project" value="UniProtKB-KW"/>
</dbReference>
<dbReference type="Pfam" id="PF03830">
    <property type="entry name" value="PTSIIB_sorb"/>
    <property type="match status" value="1"/>
</dbReference>
<dbReference type="EMBL" id="BJCC01000004">
    <property type="protein sequence ID" value="GCF92573.1"/>
    <property type="molecule type" value="Genomic_DNA"/>
</dbReference>
<keyword evidence="5" id="KW-0808">Transferase</keyword>
<dbReference type="InterPro" id="IPR004720">
    <property type="entry name" value="PTS_IIB_sorbose-sp"/>
</dbReference>
<evidence type="ECO:0000256" key="7">
    <source>
        <dbReference type="ARBA" id="ARBA00022777"/>
    </source>
</evidence>
<dbReference type="InterPro" id="IPR036667">
    <property type="entry name" value="PTS_IIB_sorbose-sp_sf"/>
</dbReference>
<dbReference type="OrthoDB" id="9788818at2"/>
<dbReference type="Gene3D" id="3.40.35.10">
    <property type="entry name" value="Phosphotransferase system, sorbose subfamily IIB component"/>
    <property type="match status" value="1"/>
</dbReference>
<accession>A0A4P5PGF4</accession>
<keyword evidence="10" id="KW-1185">Reference proteome</keyword>
<dbReference type="RefSeq" id="WP_146621079.1">
    <property type="nucleotide sequence ID" value="NZ_BJCC01000004.1"/>
</dbReference>
<evidence type="ECO:0000313" key="10">
    <source>
        <dbReference type="Proteomes" id="UP000290567"/>
    </source>
</evidence>
<keyword evidence="4" id="KW-0762">Sugar transport</keyword>
<evidence type="ECO:0000256" key="6">
    <source>
        <dbReference type="ARBA" id="ARBA00022683"/>
    </source>
</evidence>
<evidence type="ECO:0000256" key="5">
    <source>
        <dbReference type="ARBA" id="ARBA00022679"/>
    </source>
</evidence>
<gene>
    <name evidence="9" type="ORF">NRIC_04640</name>
</gene>
<evidence type="ECO:0000259" key="8">
    <source>
        <dbReference type="PROSITE" id="PS51101"/>
    </source>
</evidence>
<evidence type="ECO:0000313" key="9">
    <source>
        <dbReference type="EMBL" id="GCF92573.1"/>
    </source>
</evidence>
<evidence type="ECO:0000256" key="3">
    <source>
        <dbReference type="ARBA" id="ARBA00022490"/>
    </source>
</evidence>
<comment type="subcellular location">
    <subcellularLocation>
        <location evidence="1">Cytoplasm</location>
    </subcellularLocation>
</comment>
<evidence type="ECO:0000256" key="2">
    <source>
        <dbReference type="ARBA" id="ARBA00022448"/>
    </source>
</evidence>
<reference evidence="10" key="1">
    <citation type="submission" date="2019-02" db="EMBL/GenBank/DDBJ databases">
        <title>Draft genome sequence of Enterococcus sp. Gos25-1.</title>
        <authorList>
            <person name="Tanaka N."/>
            <person name="Shiwa Y."/>
            <person name="Fujita N."/>
        </authorList>
    </citation>
    <scope>NUCLEOTIDE SEQUENCE [LARGE SCALE GENOMIC DNA]</scope>
    <source>
        <strain evidence="10">Gos25-1</strain>
    </source>
</reference>
<name>A0A4P5PGF4_9ENTE</name>
<evidence type="ECO:0000256" key="4">
    <source>
        <dbReference type="ARBA" id="ARBA00022597"/>
    </source>
</evidence>
<dbReference type="Proteomes" id="UP000290567">
    <property type="component" value="Unassembled WGS sequence"/>
</dbReference>
<dbReference type="SUPFAM" id="SSF52728">
    <property type="entry name" value="PTS IIb component"/>
    <property type="match status" value="1"/>
</dbReference>
<dbReference type="PROSITE" id="PS51101">
    <property type="entry name" value="PTS_EIIB_TYPE_4"/>
    <property type="match status" value="1"/>
</dbReference>